<dbReference type="AlphaFoldDB" id="A0A7M3MJU8"/>
<sequence length="132" mass="13945">MSGAVTTMPRIALLVITHGVLGIVLLWMNIALHPPWQSLFYWWLAPFDTLGLLATALLAFKPVRAWGGLLGVVTGGLECVALFYLAAMIPTGSFWPSLLLAVLAAGRLAAVGIVVRMETAGSSTMPPRGCVA</sequence>
<keyword evidence="1" id="KW-1133">Transmembrane helix</keyword>
<evidence type="ECO:0000313" key="2">
    <source>
        <dbReference type="EMBL" id="TVM19786.1"/>
    </source>
</evidence>
<reference evidence="2 3" key="1">
    <citation type="submission" date="2018-06" db="EMBL/GenBank/DDBJ databases">
        <title>Complete genome of Desulfovibrio indonesiensis P37SLT.</title>
        <authorList>
            <person name="Crispim J.S."/>
            <person name="Vidigal P.M.P."/>
            <person name="Silva L.C.F."/>
            <person name="Laguardia C.N."/>
            <person name="Araujo L.C."/>
            <person name="Dias R.S."/>
            <person name="Sousa M.P."/>
            <person name="Paula S.O."/>
            <person name="Silva C."/>
        </authorList>
    </citation>
    <scope>NUCLEOTIDE SEQUENCE [LARGE SCALE GENOMIC DNA]</scope>
    <source>
        <strain evidence="2 3">P37SLT</strain>
    </source>
</reference>
<evidence type="ECO:0000313" key="3">
    <source>
        <dbReference type="Proteomes" id="UP000448292"/>
    </source>
</evidence>
<feature type="transmembrane region" description="Helical" evidence="1">
    <location>
        <begin position="67"/>
        <end position="87"/>
    </location>
</feature>
<dbReference type="EMBL" id="QMIE01000001">
    <property type="protein sequence ID" value="TVM19786.1"/>
    <property type="molecule type" value="Genomic_DNA"/>
</dbReference>
<keyword evidence="1" id="KW-0812">Transmembrane</keyword>
<gene>
    <name evidence="2" type="ORF">DPQ33_00685</name>
</gene>
<accession>A0A7M3MJU8</accession>
<feature type="transmembrane region" description="Helical" evidence="1">
    <location>
        <begin position="39"/>
        <end position="60"/>
    </location>
</feature>
<organism evidence="2 3">
    <name type="scientific">Oceanidesulfovibrio indonesiensis</name>
    <dbReference type="NCBI Taxonomy" id="54767"/>
    <lineage>
        <taxon>Bacteria</taxon>
        <taxon>Pseudomonadati</taxon>
        <taxon>Thermodesulfobacteriota</taxon>
        <taxon>Desulfovibrionia</taxon>
        <taxon>Desulfovibrionales</taxon>
        <taxon>Desulfovibrionaceae</taxon>
        <taxon>Oceanidesulfovibrio</taxon>
    </lineage>
</organism>
<comment type="caution">
    <text evidence="2">The sequence shown here is derived from an EMBL/GenBank/DDBJ whole genome shotgun (WGS) entry which is preliminary data.</text>
</comment>
<feature type="transmembrane region" description="Helical" evidence="1">
    <location>
        <begin position="93"/>
        <end position="115"/>
    </location>
</feature>
<feature type="transmembrane region" description="Helical" evidence="1">
    <location>
        <begin position="12"/>
        <end position="33"/>
    </location>
</feature>
<keyword evidence="3" id="KW-1185">Reference proteome</keyword>
<proteinExistence type="predicted"/>
<dbReference type="Proteomes" id="UP000448292">
    <property type="component" value="Unassembled WGS sequence"/>
</dbReference>
<dbReference type="RefSeq" id="WP_144301248.1">
    <property type="nucleotide sequence ID" value="NZ_QMIE01000001.1"/>
</dbReference>
<protein>
    <submittedName>
        <fullName evidence="2">Uncharacterized protein</fullName>
    </submittedName>
</protein>
<name>A0A7M3MJU8_9BACT</name>
<evidence type="ECO:0000256" key="1">
    <source>
        <dbReference type="SAM" id="Phobius"/>
    </source>
</evidence>
<keyword evidence="1" id="KW-0472">Membrane</keyword>